<dbReference type="eggNOG" id="ENOG50348SE">
    <property type="taxonomic scope" value="Bacteria"/>
</dbReference>
<dbReference type="AlphaFoldDB" id="K6V4F9"/>
<keyword evidence="4" id="KW-1185">Reference proteome</keyword>
<evidence type="ECO:0008006" key="5">
    <source>
        <dbReference type="Google" id="ProtNLM"/>
    </source>
</evidence>
<keyword evidence="2" id="KW-0472">Membrane</keyword>
<dbReference type="Proteomes" id="UP000008363">
    <property type="component" value="Unassembled WGS sequence"/>
</dbReference>
<gene>
    <name evidence="3" type="ORF">GORHZ_121_00410</name>
</gene>
<keyword evidence="2" id="KW-0812">Transmembrane</keyword>
<organism evidence="3 4">
    <name type="scientific">Gordonia rhizosphera NBRC 16068</name>
    <dbReference type="NCBI Taxonomy" id="1108045"/>
    <lineage>
        <taxon>Bacteria</taxon>
        <taxon>Bacillati</taxon>
        <taxon>Actinomycetota</taxon>
        <taxon>Actinomycetes</taxon>
        <taxon>Mycobacteriales</taxon>
        <taxon>Gordoniaceae</taxon>
        <taxon>Gordonia</taxon>
    </lineage>
</organism>
<feature type="transmembrane region" description="Helical" evidence="2">
    <location>
        <begin position="35"/>
        <end position="55"/>
    </location>
</feature>
<dbReference type="EMBL" id="BAHC01000121">
    <property type="protein sequence ID" value="GAB91048.1"/>
    <property type="molecule type" value="Genomic_DNA"/>
</dbReference>
<evidence type="ECO:0000313" key="4">
    <source>
        <dbReference type="Proteomes" id="UP000008363"/>
    </source>
</evidence>
<evidence type="ECO:0000256" key="1">
    <source>
        <dbReference type="SAM" id="MobiDB-lite"/>
    </source>
</evidence>
<comment type="caution">
    <text evidence="3">The sequence shown here is derived from an EMBL/GenBank/DDBJ whole genome shotgun (WGS) entry which is preliminary data.</text>
</comment>
<dbReference type="RefSeq" id="WP_006334302.1">
    <property type="nucleotide sequence ID" value="NZ_BAHC01000121.1"/>
</dbReference>
<reference evidence="3 4" key="1">
    <citation type="submission" date="2012-08" db="EMBL/GenBank/DDBJ databases">
        <title>Whole genome shotgun sequence of Gordonia rhizosphera NBRC 16068.</title>
        <authorList>
            <person name="Takarada H."/>
            <person name="Isaki S."/>
            <person name="Hosoyama A."/>
            <person name="Tsuchikane K."/>
            <person name="Katsumata H."/>
            <person name="Baba S."/>
            <person name="Ohji S."/>
            <person name="Yamazaki S."/>
            <person name="Fujita N."/>
        </authorList>
    </citation>
    <scope>NUCLEOTIDE SEQUENCE [LARGE SCALE GENOMIC DNA]</scope>
    <source>
        <strain evidence="3 4">NBRC 16068</strain>
    </source>
</reference>
<sequence>MSKDKGTDITAAQGAGTGKPPTVGSVALSVALYTVARLGLVVALAAVIMGVGALVGVQIPLLVAAVFSVLIALPLGMVLFKSLRLRVNSQIAAVDADRRQRHDELQAKLRGN</sequence>
<dbReference type="STRING" id="1108045.GORHZ_121_00410"/>
<evidence type="ECO:0000313" key="3">
    <source>
        <dbReference type="EMBL" id="GAB91048.1"/>
    </source>
</evidence>
<protein>
    <recommendedName>
        <fullName evidence="5">DUF4229 domain-containing protein</fullName>
    </recommendedName>
</protein>
<proteinExistence type="predicted"/>
<accession>K6V4F9</accession>
<evidence type="ECO:0000256" key="2">
    <source>
        <dbReference type="SAM" id="Phobius"/>
    </source>
</evidence>
<dbReference type="Pfam" id="PF14012">
    <property type="entry name" value="DUF4229"/>
    <property type="match status" value="1"/>
</dbReference>
<keyword evidence="2" id="KW-1133">Transmembrane helix</keyword>
<dbReference type="InterPro" id="IPR025323">
    <property type="entry name" value="DUF4229"/>
</dbReference>
<name>K6V4F9_9ACTN</name>
<feature type="transmembrane region" description="Helical" evidence="2">
    <location>
        <begin position="61"/>
        <end position="80"/>
    </location>
</feature>
<feature type="region of interest" description="Disordered" evidence="1">
    <location>
        <begin position="1"/>
        <end position="22"/>
    </location>
</feature>